<sequence>MALRSAVRRLCLRPVYTQAHANALGSKMYSDVASTSKRESNAASAPPIAFASNTPTDYSALFRAFGHRRFSEGYRPNARPVALAQRNASLTPRQLYLKMCSGAKMRKSTETAVLATALRAFVRLGDYAAALVVLHALPVELNAAECARVTEAALHPLACRIYLERDSTRRRLTQALLGAPSLSAAGWGLGAGAWSMPERAGWLITRVLKHNTPKAEAKLLEEEELQASLRPLAFILKHMLRIHGGVSKRKTARSWRDEEARAKREMDPKARLRRKNEKSKRSSASSEDEPVRPRTRQEIPLWTDGKL</sequence>
<protein>
    <submittedName>
        <fullName evidence="2">Uncharacterized protein</fullName>
    </submittedName>
</protein>
<feature type="region of interest" description="Disordered" evidence="1">
    <location>
        <begin position="247"/>
        <end position="307"/>
    </location>
</feature>
<accession>A0AAD7A365</accession>
<name>A0AAD7A365_9AGAR</name>
<feature type="compositionally biased region" description="Basic and acidic residues" evidence="1">
    <location>
        <begin position="254"/>
        <end position="270"/>
    </location>
</feature>
<dbReference type="EMBL" id="JARIHO010000018">
    <property type="protein sequence ID" value="KAJ7347933.1"/>
    <property type="molecule type" value="Genomic_DNA"/>
</dbReference>
<organism evidence="2 3">
    <name type="scientific">Mycena albidolilacea</name>
    <dbReference type="NCBI Taxonomy" id="1033008"/>
    <lineage>
        <taxon>Eukaryota</taxon>
        <taxon>Fungi</taxon>
        <taxon>Dikarya</taxon>
        <taxon>Basidiomycota</taxon>
        <taxon>Agaricomycotina</taxon>
        <taxon>Agaricomycetes</taxon>
        <taxon>Agaricomycetidae</taxon>
        <taxon>Agaricales</taxon>
        <taxon>Marasmiineae</taxon>
        <taxon>Mycenaceae</taxon>
        <taxon>Mycena</taxon>
    </lineage>
</organism>
<gene>
    <name evidence="2" type="ORF">DFH08DRAFT_866938</name>
</gene>
<evidence type="ECO:0000313" key="3">
    <source>
        <dbReference type="Proteomes" id="UP001218218"/>
    </source>
</evidence>
<evidence type="ECO:0000256" key="1">
    <source>
        <dbReference type="SAM" id="MobiDB-lite"/>
    </source>
</evidence>
<dbReference type="Proteomes" id="UP001218218">
    <property type="component" value="Unassembled WGS sequence"/>
</dbReference>
<reference evidence="2" key="1">
    <citation type="submission" date="2023-03" db="EMBL/GenBank/DDBJ databases">
        <title>Massive genome expansion in bonnet fungi (Mycena s.s.) driven by repeated elements and novel gene families across ecological guilds.</title>
        <authorList>
            <consortium name="Lawrence Berkeley National Laboratory"/>
            <person name="Harder C.B."/>
            <person name="Miyauchi S."/>
            <person name="Viragh M."/>
            <person name="Kuo A."/>
            <person name="Thoen E."/>
            <person name="Andreopoulos B."/>
            <person name="Lu D."/>
            <person name="Skrede I."/>
            <person name="Drula E."/>
            <person name="Henrissat B."/>
            <person name="Morin E."/>
            <person name="Kohler A."/>
            <person name="Barry K."/>
            <person name="LaButti K."/>
            <person name="Morin E."/>
            <person name="Salamov A."/>
            <person name="Lipzen A."/>
            <person name="Mereny Z."/>
            <person name="Hegedus B."/>
            <person name="Baldrian P."/>
            <person name="Stursova M."/>
            <person name="Weitz H."/>
            <person name="Taylor A."/>
            <person name="Grigoriev I.V."/>
            <person name="Nagy L.G."/>
            <person name="Martin F."/>
            <person name="Kauserud H."/>
        </authorList>
    </citation>
    <scope>NUCLEOTIDE SEQUENCE</scope>
    <source>
        <strain evidence="2">CBHHK002</strain>
    </source>
</reference>
<comment type="caution">
    <text evidence="2">The sequence shown here is derived from an EMBL/GenBank/DDBJ whole genome shotgun (WGS) entry which is preliminary data.</text>
</comment>
<proteinExistence type="predicted"/>
<dbReference type="AlphaFoldDB" id="A0AAD7A365"/>
<keyword evidence="3" id="KW-1185">Reference proteome</keyword>
<evidence type="ECO:0000313" key="2">
    <source>
        <dbReference type="EMBL" id="KAJ7347933.1"/>
    </source>
</evidence>